<dbReference type="EC" id="2.7.13.3" evidence="2"/>
<dbReference type="Pfam" id="PF07536">
    <property type="entry name" value="HWE_HK"/>
    <property type="match status" value="1"/>
</dbReference>
<sequence length="515" mass="55634">MSAGMWVDGACAPGREPACAGPIRWWTRERRPTAVLLAGLVFFLLVVPLVQRDIGHLSAVVDGQRHTFELLRLVKSSLGNLDDAESARHEFLHTRMPSALERYRAAAARVEADLAYLDAAEASGLLQGRAVELRQLVRAGLAELEEPGASGREALSEQPRDIPPAKGGDPVARLRTLATIVETESWARIDELTARARAARYRLDLVLGAACLLGLVLFGLVGLGLDAVCAARRRVELHRAASEARRRGTVDTAVDGAPVIGRAGTVASAKPTVERGLGHAPHELATRDVPAPMPAYHRQEHGDDVASCATTGRWRADDRQALLVRELRHRVKNILAVVQNMALLTGRQAESYEAFREAFQHRLRALASANELLTGADWETASLEALVRRALLPHGLDGGQRFVLHVAPKVVVSARLAQDLALALHELATNAVKHGALAAPRGRVLIGAGIVGHDRSTLRLVWREEGGPSVEPPGRQGFGTRLLAELFGHRPGGEVRMEWRPEGLVCRIEAPLAAA</sequence>
<feature type="transmembrane region" description="Helical" evidence="9">
    <location>
        <begin position="33"/>
        <end position="50"/>
    </location>
</feature>
<accession>A0ABU8XXU7</accession>
<dbReference type="GO" id="GO:0016301">
    <property type="term" value="F:kinase activity"/>
    <property type="evidence" value="ECO:0007669"/>
    <property type="project" value="UniProtKB-KW"/>
</dbReference>
<organism evidence="11 12">
    <name type="scientific">Benzoatithermus flavus</name>
    <dbReference type="NCBI Taxonomy" id="3108223"/>
    <lineage>
        <taxon>Bacteria</taxon>
        <taxon>Pseudomonadati</taxon>
        <taxon>Pseudomonadota</taxon>
        <taxon>Alphaproteobacteria</taxon>
        <taxon>Geminicoccales</taxon>
        <taxon>Geminicoccaceae</taxon>
        <taxon>Benzoatithermus</taxon>
    </lineage>
</organism>
<evidence type="ECO:0000256" key="5">
    <source>
        <dbReference type="ARBA" id="ARBA00022741"/>
    </source>
</evidence>
<comment type="caution">
    <text evidence="11">The sequence shown here is derived from an EMBL/GenBank/DDBJ whole genome shotgun (WGS) entry which is preliminary data.</text>
</comment>
<gene>
    <name evidence="11" type="ORF">U1T56_22240</name>
</gene>
<keyword evidence="9" id="KW-0472">Membrane</keyword>
<feature type="region of interest" description="Disordered" evidence="8">
    <location>
        <begin position="148"/>
        <end position="169"/>
    </location>
</feature>
<evidence type="ECO:0000256" key="8">
    <source>
        <dbReference type="SAM" id="MobiDB-lite"/>
    </source>
</evidence>
<evidence type="ECO:0000313" key="11">
    <source>
        <dbReference type="EMBL" id="MEK0085884.1"/>
    </source>
</evidence>
<protein>
    <recommendedName>
        <fullName evidence="2">histidine kinase</fullName>
        <ecNumber evidence="2">2.7.13.3</ecNumber>
    </recommendedName>
</protein>
<evidence type="ECO:0000256" key="7">
    <source>
        <dbReference type="ARBA" id="ARBA00022840"/>
    </source>
</evidence>
<evidence type="ECO:0000256" key="2">
    <source>
        <dbReference type="ARBA" id="ARBA00012438"/>
    </source>
</evidence>
<comment type="catalytic activity">
    <reaction evidence="1">
        <text>ATP + protein L-histidine = ADP + protein N-phospho-L-histidine.</text>
        <dbReference type="EC" id="2.7.13.3"/>
    </reaction>
</comment>
<keyword evidence="4" id="KW-0808">Transferase</keyword>
<dbReference type="SUPFAM" id="SSF55874">
    <property type="entry name" value="ATPase domain of HSP90 chaperone/DNA topoisomerase II/histidine kinase"/>
    <property type="match status" value="1"/>
</dbReference>
<reference evidence="11 12" key="1">
    <citation type="submission" date="2024-01" db="EMBL/GenBank/DDBJ databases">
        <title>Multi-omics insights into the function and evolution of sodium benzoate biodegradation pathways in Benzoatithermus flavus gen. nov., sp. nov. from hot spring.</title>
        <authorList>
            <person name="Hu C.-J."/>
            <person name="Li W.-J."/>
        </authorList>
    </citation>
    <scope>NUCLEOTIDE SEQUENCE [LARGE SCALE GENOMIC DNA]</scope>
    <source>
        <strain evidence="11 12">SYSU G07066</strain>
    </source>
</reference>
<evidence type="ECO:0000256" key="9">
    <source>
        <dbReference type="SAM" id="Phobius"/>
    </source>
</evidence>
<evidence type="ECO:0000256" key="3">
    <source>
        <dbReference type="ARBA" id="ARBA00022553"/>
    </source>
</evidence>
<evidence type="ECO:0000256" key="6">
    <source>
        <dbReference type="ARBA" id="ARBA00022777"/>
    </source>
</evidence>
<keyword evidence="9" id="KW-0812">Transmembrane</keyword>
<keyword evidence="3" id="KW-0597">Phosphoprotein</keyword>
<keyword evidence="12" id="KW-1185">Reference proteome</keyword>
<keyword evidence="6 11" id="KW-0418">Kinase</keyword>
<dbReference type="EMBL" id="JBBLZC010000037">
    <property type="protein sequence ID" value="MEK0085884.1"/>
    <property type="molecule type" value="Genomic_DNA"/>
</dbReference>
<keyword evidence="9" id="KW-1133">Transmembrane helix</keyword>
<dbReference type="InterPro" id="IPR011102">
    <property type="entry name" value="Sig_transdc_His_kinase_HWE"/>
</dbReference>
<name>A0ABU8XXU7_9PROT</name>
<keyword evidence="5" id="KW-0547">Nucleotide-binding</keyword>
<proteinExistence type="predicted"/>
<evidence type="ECO:0000256" key="4">
    <source>
        <dbReference type="ARBA" id="ARBA00022679"/>
    </source>
</evidence>
<dbReference type="RefSeq" id="WP_418161731.1">
    <property type="nucleotide sequence ID" value="NZ_JBBLZC010000037.1"/>
</dbReference>
<dbReference type="Gene3D" id="3.30.565.10">
    <property type="entry name" value="Histidine kinase-like ATPase, C-terminal domain"/>
    <property type="match status" value="1"/>
</dbReference>
<dbReference type="PANTHER" id="PTHR41523:SF8">
    <property type="entry name" value="ETHYLENE RESPONSE SENSOR PROTEIN"/>
    <property type="match status" value="1"/>
</dbReference>
<keyword evidence="7" id="KW-0067">ATP-binding</keyword>
<feature type="domain" description="Signal transduction histidine kinase HWE region" evidence="10">
    <location>
        <begin position="326"/>
        <end position="408"/>
    </location>
</feature>
<evidence type="ECO:0000313" key="12">
    <source>
        <dbReference type="Proteomes" id="UP001375743"/>
    </source>
</evidence>
<dbReference type="SUPFAM" id="SSF55785">
    <property type="entry name" value="PYP-like sensor domain (PAS domain)"/>
    <property type="match status" value="1"/>
</dbReference>
<dbReference type="Proteomes" id="UP001375743">
    <property type="component" value="Unassembled WGS sequence"/>
</dbReference>
<dbReference type="InterPro" id="IPR036890">
    <property type="entry name" value="HATPase_C_sf"/>
</dbReference>
<dbReference type="InterPro" id="IPR035965">
    <property type="entry name" value="PAS-like_dom_sf"/>
</dbReference>
<dbReference type="PANTHER" id="PTHR41523">
    <property type="entry name" value="TWO-COMPONENT SYSTEM SENSOR PROTEIN"/>
    <property type="match status" value="1"/>
</dbReference>
<evidence type="ECO:0000259" key="10">
    <source>
        <dbReference type="SMART" id="SM00911"/>
    </source>
</evidence>
<feature type="transmembrane region" description="Helical" evidence="9">
    <location>
        <begin position="205"/>
        <end position="225"/>
    </location>
</feature>
<dbReference type="SMART" id="SM00911">
    <property type="entry name" value="HWE_HK"/>
    <property type="match status" value="1"/>
</dbReference>
<evidence type="ECO:0000256" key="1">
    <source>
        <dbReference type="ARBA" id="ARBA00000085"/>
    </source>
</evidence>
<dbReference type="Gene3D" id="3.30.450.20">
    <property type="entry name" value="PAS domain"/>
    <property type="match status" value="1"/>
</dbReference>